<dbReference type="VEuPathDB" id="CryptoDB:Vbra_10135"/>
<dbReference type="InterPro" id="IPR050645">
    <property type="entry name" value="Histidine_acid_phosphatase"/>
</dbReference>
<keyword evidence="4" id="KW-1185">Reference proteome</keyword>
<dbReference type="OMA" id="EDTHYER"/>
<proteinExistence type="inferred from homology"/>
<dbReference type="Gene3D" id="3.40.50.1240">
    <property type="entry name" value="Phosphoglycerate mutase-like"/>
    <property type="match status" value="1"/>
</dbReference>
<dbReference type="InterPro" id="IPR029033">
    <property type="entry name" value="His_PPase_superfam"/>
</dbReference>
<name>A0A0G4GMG0_VITBC</name>
<evidence type="ECO:0000256" key="2">
    <source>
        <dbReference type="ARBA" id="ARBA00022801"/>
    </source>
</evidence>
<accession>A0A0G4GMG0</accession>
<dbReference type="Pfam" id="PF00328">
    <property type="entry name" value="His_Phos_2"/>
    <property type="match status" value="1"/>
</dbReference>
<sequence>MPELSATPQGTFPDSSFDADAAAATANGSTADVRRNNRRLLFLVEVNRHGARSVLGEYENMENPGHSWPGGKGWLTAVGQRQHYEVGRIIREIYIKQLHFLSESYKPEEVYVRATEKPRTLMSAQSQMYGIFPNGHGSKLSAVNGRRALLVGVENLNGKIDIDALEEELAKDDTCALPGCVPSFPVFSAPRHHDPMLRAHTLDCAYVDGLMEMARESPEYKHYTDFYAKEIQDGAKLYPRILPDGRPISPFRTLAGIGSNIKCEETDGRTPMLSGHKHLTNVAKYLSEMRMSLVYGHPAFANFAGQYFFSSMADLFEAKAHPDNDKLQDLAYHRLKVTPGMTSAADFWGTLKFMMFAAHDTTLSYFLRYLEGFSHAPPFASTLFLELWEDPRQPSGHFVKFIYNWKPLKLNWCDYHVECGLDRVIQYWREKAKMDPVEKRCPDEFPVIYPQERPMV</sequence>
<dbReference type="GO" id="GO:0016791">
    <property type="term" value="F:phosphatase activity"/>
    <property type="evidence" value="ECO:0007669"/>
    <property type="project" value="TreeGrafter"/>
</dbReference>
<keyword evidence="2" id="KW-0378">Hydrolase</keyword>
<evidence type="ECO:0008006" key="5">
    <source>
        <dbReference type="Google" id="ProtNLM"/>
    </source>
</evidence>
<evidence type="ECO:0000256" key="1">
    <source>
        <dbReference type="ARBA" id="ARBA00005375"/>
    </source>
</evidence>
<dbReference type="PhylomeDB" id="A0A0G4GMG0"/>
<dbReference type="CDD" id="cd07061">
    <property type="entry name" value="HP_HAP_like"/>
    <property type="match status" value="1"/>
</dbReference>
<dbReference type="AlphaFoldDB" id="A0A0G4GMG0"/>
<dbReference type="STRING" id="1169540.A0A0G4GMG0"/>
<dbReference type="Proteomes" id="UP000041254">
    <property type="component" value="Unassembled WGS sequence"/>
</dbReference>
<protein>
    <recommendedName>
        <fullName evidence="5">Acid phosphatase</fullName>
    </recommendedName>
</protein>
<comment type="similarity">
    <text evidence="1">Belongs to the histidine acid phosphatase family.</text>
</comment>
<gene>
    <name evidence="3" type="ORF">Vbra_10135</name>
</gene>
<dbReference type="SUPFAM" id="SSF53254">
    <property type="entry name" value="Phosphoglycerate mutase-like"/>
    <property type="match status" value="1"/>
</dbReference>
<evidence type="ECO:0000313" key="4">
    <source>
        <dbReference type="Proteomes" id="UP000041254"/>
    </source>
</evidence>
<evidence type="ECO:0000313" key="3">
    <source>
        <dbReference type="EMBL" id="CEM31376.1"/>
    </source>
</evidence>
<organism evidence="3 4">
    <name type="scientific">Vitrella brassicaformis (strain CCMP3155)</name>
    <dbReference type="NCBI Taxonomy" id="1169540"/>
    <lineage>
        <taxon>Eukaryota</taxon>
        <taxon>Sar</taxon>
        <taxon>Alveolata</taxon>
        <taxon>Colpodellida</taxon>
        <taxon>Vitrellaceae</taxon>
        <taxon>Vitrella</taxon>
    </lineage>
</organism>
<dbReference type="EMBL" id="CDMY01000718">
    <property type="protein sequence ID" value="CEM31376.1"/>
    <property type="molecule type" value="Genomic_DNA"/>
</dbReference>
<dbReference type="PANTHER" id="PTHR11567:SF110">
    <property type="entry name" value="2-PHOSPHOXYLOSE PHOSPHATASE 1"/>
    <property type="match status" value="1"/>
</dbReference>
<dbReference type="PANTHER" id="PTHR11567">
    <property type="entry name" value="ACID PHOSPHATASE-RELATED"/>
    <property type="match status" value="1"/>
</dbReference>
<dbReference type="InterPro" id="IPR000560">
    <property type="entry name" value="His_Pase_clade-2"/>
</dbReference>
<dbReference type="OrthoDB" id="299201at2759"/>
<dbReference type="InParanoid" id="A0A0G4GMG0"/>
<reference evidence="3 4" key="1">
    <citation type="submission" date="2014-11" db="EMBL/GenBank/DDBJ databases">
        <authorList>
            <person name="Zhu J."/>
            <person name="Qi W."/>
            <person name="Song R."/>
        </authorList>
    </citation>
    <scope>NUCLEOTIDE SEQUENCE [LARGE SCALE GENOMIC DNA]</scope>
</reference>